<dbReference type="GO" id="GO:0018189">
    <property type="term" value="P:pyrroloquinoline quinone biosynthetic process"/>
    <property type="evidence" value="ECO:0007669"/>
    <property type="project" value="UniProtKB-UniRule"/>
</dbReference>
<dbReference type="Proteomes" id="UP000653472">
    <property type="component" value="Unassembled WGS sequence"/>
</dbReference>
<dbReference type="Pfam" id="PF08042">
    <property type="entry name" value="PqqA"/>
    <property type="match status" value="1"/>
</dbReference>
<dbReference type="RefSeq" id="WP_168147563.1">
    <property type="nucleotide sequence ID" value="NZ_JAAVXB010000003.1"/>
</dbReference>
<evidence type="ECO:0000256" key="2">
    <source>
        <dbReference type="ARBA" id="ARBA00009325"/>
    </source>
</evidence>
<evidence type="ECO:0000313" key="8">
    <source>
        <dbReference type="EMBL" id="NKF21900.1"/>
    </source>
</evidence>
<evidence type="ECO:0000256" key="6">
    <source>
        <dbReference type="ARBA" id="ARBA00030967"/>
    </source>
</evidence>
<comment type="function">
    <text evidence="5 7">Required for coenzyme pyrroloquinoline quinone (PQQ) biosynthesis. PQQ is probably formed by cross-linking a specific glutamate to a specific tyrosine residue and excising these residues from the peptide.</text>
</comment>
<reference evidence="8" key="1">
    <citation type="submission" date="2020-03" db="EMBL/GenBank/DDBJ databases">
        <title>Solimonas marina sp. nov., isolated from deep seawater of the Pacific Ocean.</title>
        <authorList>
            <person name="Liu X."/>
            <person name="Lai Q."/>
            <person name="Sun F."/>
            <person name="Gai Y."/>
            <person name="Li G."/>
            <person name="Shao Z."/>
        </authorList>
    </citation>
    <scope>NUCLEOTIDE SEQUENCE</scope>
    <source>
        <strain evidence="8">C16B3</strain>
    </source>
</reference>
<gene>
    <name evidence="7 8" type="primary">pqqA</name>
    <name evidence="8" type="ORF">G7Y82_06190</name>
</gene>
<dbReference type="InterPro" id="IPR011725">
    <property type="entry name" value="PQQ_synth_PqqA"/>
</dbReference>
<keyword evidence="9" id="KW-1185">Reference proteome</keyword>
<evidence type="ECO:0000256" key="4">
    <source>
        <dbReference type="ARBA" id="ARBA00022905"/>
    </source>
</evidence>
<comment type="pathway">
    <text evidence="1 7">Cofactor biosynthesis; pyrroloquinoline quinone biosynthesis.</text>
</comment>
<evidence type="ECO:0000256" key="7">
    <source>
        <dbReference type="HAMAP-Rule" id="MF_00656"/>
    </source>
</evidence>
<comment type="caution">
    <text evidence="8">The sequence shown here is derived from an EMBL/GenBank/DDBJ whole genome shotgun (WGS) entry which is preliminary data.</text>
</comment>
<evidence type="ECO:0000313" key="9">
    <source>
        <dbReference type="Proteomes" id="UP000653472"/>
    </source>
</evidence>
<accession>A0A969WBN6</accession>
<evidence type="ECO:0000256" key="5">
    <source>
        <dbReference type="ARBA" id="ARBA00024749"/>
    </source>
</evidence>
<sequence>MAWTKPAAVDLRYGFEINLYISAR</sequence>
<evidence type="ECO:0000256" key="3">
    <source>
        <dbReference type="ARBA" id="ARBA00015086"/>
    </source>
</evidence>
<dbReference type="EMBL" id="JAAVXB010000003">
    <property type="protein sequence ID" value="NKF21900.1"/>
    <property type="molecule type" value="Genomic_DNA"/>
</dbReference>
<dbReference type="HAMAP" id="MF_00656">
    <property type="entry name" value="PQQ_syn_PqqA"/>
    <property type="match status" value="1"/>
</dbReference>
<feature type="cross-link" description="Pyrroloquinoline quinone (Glu-Tyr)" evidence="7">
    <location>
        <begin position="16"/>
        <end position="20"/>
    </location>
</feature>
<keyword evidence="4 7" id="KW-0884">PQQ biosynthesis</keyword>
<comment type="similarity">
    <text evidence="2 7">Belongs to the PqqA family.</text>
</comment>
<name>A0A969WBN6_9GAMM</name>
<evidence type="ECO:0000256" key="1">
    <source>
        <dbReference type="ARBA" id="ARBA00004886"/>
    </source>
</evidence>
<proteinExistence type="inferred from homology"/>
<dbReference type="NCBIfam" id="TIGR02107">
    <property type="entry name" value="PQQ_syn_pqqA"/>
    <property type="match status" value="1"/>
</dbReference>
<dbReference type="AlphaFoldDB" id="A0A969WBN6"/>
<protein>
    <recommendedName>
        <fullName evidence="3 7">Coenzyme PQQ synthesis protein A</fullName>
    </recommendedName>
    <alternativeName>
        <fullName evidence="6 7">Pyrroloquinoline quinone biosynthesis protein A</fullName>
    </alternativeName>
</protein>
<organism evidence="8 9">
    <name type="scientific">Solimonas marina</name>
    <dbReference type="NCBI Taxonomy" id="2714601"/>
    <lineage>
        <taxon>Bacteria</taxon>
        <taxon>Pseudomonadati</taxon>
        <taxon>Pseudomonadota</taxon>
        <taxon>Gammaproteobacteria</taxon>
        <taxon>Nevskiales</taxon>
        <taxon>Nevskiaceae</taxon>
        <taxon>Solimonas</taxon>
    </lineage>
</organism>